<dbReference type="EMBL" id="QTKU01000003">
    <property type="protein sequence ID" value="MBS8261195.1"/>
    <property type="molecule type" value="Genomic_DNA"/>
</dbReference>
<reference evidence="4 6" key="2">
    <citation type="submission" date="2020-09" db="EMBL/GenBank/DDBJ databases">
        <title>The genome sequence of type strain Labrenzia polysiphoniae KACC 19711.</title>
        <authorList>
            <person name="Liu Y."/>
        </authorList>
    </citation>
    <scope>NUCLEOTIDE SEQUENCE [LARGE SCALE GENOMIC DNA]</scope>
    <source>
        <strain evidence="4 6">KACC 19711</strain>
    </source>
</reference>
<dbReference type="HAMAP" id="MF_00791">
    <property type="entry name" value="ApaG"/>
    <property type="match status" value="1"/>
</dbReference>
<dbReference type="PROSITE" id="PS51087">
    <property type="entry name" value="APAG"/>
    <property type="match status" value="1"/>
</dbReference>
<evidence type="ECO:0000256" key="1">
    <source>
        <dbReference type="ARBA" id="ARBA00017693"/>
    </source>
</evidence>
<accession>A0A927KEH3</accession>
<sequence>MYRATTNGIEVAVEPFYLDDESDPEKSHFVWAYMVEIRNDTNAPVQLRTRYWKIMDAIGRVEEVRGAGVIGEEPWIEPGETFEYSSGCPLKTKSGIMQGSYGMVREDGSMFDAAIPAFSLDLPDEIRSLN</sequence>
<dbReference type="Proteomes" id="UP000705379">
    <property type="component" value="Unassembled WGS sequence"/>
</dbReference>
<dbReference type="EMBL" id="JACYXJ010000006">
    <property type="protein sequence ID" value="MBD8877841.1"/>
    <property type="molecule type" value="Genomic_DNA"/>
</dbReference>
<comment type="caution">
    <text evidence="5">The sequence shown here is derived from an EMBL/GenBank/DDBJ whole genome shotgun (WGS) entry which is preliminary data.</text>
</comment>
<dbReference type="InterPro" id="IPR007474">
    <property type="entry name" value="ApaG_domain"/>
</dbReference>
<dbReference type="RefSeq" id="WP_192110306.1">
    <property type="nucleotide sequence ID" value="NZ_JACYXJ010000006.1"/>
</dbReference>
<protein>
    <recommendedName>
        <fullName evidence="1 2">Protein ApaG</fullName>
    </recommendedName>
</protein>
<keyword evidence="6" id="KW-1185">Reference proteome</keyword>
<dbReference type="SUPFAM" id="SSF110069">
    <property type="entry name" value="ApaG-like"/>
    <property type="match status" value="1"/>
</dbReference>
<reference evidence="5" key="1">
    <citation type="submission" date="2018-08" db="EMBL/GenBank/DDBJ databases">
        <authorList>
            <person name="Jin W."/>
            <person name="Wang H."/>
            <person name="Yang Y."/>
            <person name="Li M."/>
            <person name="Liu J."/>
        </authorList>
    </citation>
    <scope>NUCLEOTIDE SEQUENCE</scope>
    <source>
        <strain evidence="5">AESS21</strain>
    </source>
</reference>
<evidence type="ECO:0000256" key="2">
    <source>
        <dbReference type="HAMAP-Rule" id="MF_00791"/>
    </source>
</evidence>
<feature type="domain" description="ApaG" evidence="3">
    <location>
        <begin position="3"/>
        <end position="127"/>
    </location>
</feature>
<evidence type="ECO:0000313" key="7">
    <source>
        <dbReference type="Proteomes" id="UP000705379"/>
    </source>
</evidence>
<proteinExistence type="inferred from homology"/>
<dbReference type="PANTHER" id="PTHR14289:SF16">
    <property type="entry name" value="POLYMERASE DELTA-INTERACTING PROTEIN 2"/>
    <property type="match status" value="1"/>
</dbReference>
<dbReference type="InterPro" id="IPR036767">
    <property type="entry name" value="ApaG_sf"/>
</dbReference>
<dbReference type="InterPro" id="IPR023065">
    <property type="entry name" value="Uncharacterised_ApaG"/>
</dbReference>
<dbReference type="Gene3D" id="2.60.40.1470">
    <property type="entry name" value="ApaG domain"/>
    <property type="match status" value="1"/>
</dbReference>
<reference evidence="5" key="3">
    <citation type="journal article" date="2021" name="Microorganisms">
        <title>Bacterial Dimethylsulfoniopropionate Biosynthesis in the East China Sea.</title>
        <authorList>
            <person name="Liu J."/>
            <person name="Zhang Y."/>
            <person name="Liu J."/>
            <person name="Zhong H."/>
            <person name="Williams B.T."/>
            <person name="Zheng Y."/>
            <person name="Curson A.R.J."/>
            <person name="Sun C."/>
            <person name="Sun H."/>
            <person name="Song D."/>
            <person name="Wagner Mackenzie B."/>
            <person name="Bermejo Martinez A."/>
            <person name="Todd J.D."/>
            <person name="Zhang X.H."/>
        </authorList>
    </citation>
    <scope>NUCLEOTIDE SEQUENCE</scope>
    <source>
        <strain evidence="5">AESS21</strain>
    </source>
</reference>
<dbReference type="Pfam" id="PF04379">
    <property type="entry name" value="DUF525"/>
    <property type="match status" value="1"/>
</dbReference>
<evidence type="ECO:0000313" key="4">
    <source>
        <dbReference type="EMBL" id="MBD8877841.1"/>
    </source>
</evidence>
<dbReference type="NCBIfam" id="NF003967">
    <property type="entry name" value="PRK05461.1"/>
    <property type="match status" value="1"/>
</dbReference>
<dbReference type="PANTHER" id="PTHR14289">
    <property type="entry name" value="F-BOX ONLY PROTEIN 3"/>
    <property type="match status" value="1"/>
</dbReference>
<name>A0A927KEH3_9HYPH</name>
<evidence type="ECO:0000313" key="5">
    <source>
        <dbReference type="EMBL" id="MBS8261195.1"/>
    </source>
</evidence>
<organism evidence="5 7">
    <name type="scientific">Roseibium polysiphoniae</name>
    <dbReference type="NCBI Taxonomy" id="2571221"/>
    <lineage>
        <taxon>Bacteria</taxon>
        <taxon>Pseudomonadati</taxon>
        <taxon>Pseudomonadota</taxon>
        <taxon>Alphaproteobacteria</taxon>
        <taxon>Hyphomicrobiales</taxon>
        <taxon>Stappiaceae</taxon>
        <taxon>Roseibium</taxon>
    </lineage>
</organism>
<evidence type="ECO:0000259" key="3">
    <source>
        <dbReference type="PROSITE" id="PS51087"/>
    </source>
</evidence>
<dbReference type="AlphaFoldDB" id="A0A927KEH3"/>
<dbReference type="GO" id="GO:0070987">
    <property type="term" value="P:error-free translesion synthesis"/>
    <property type="evidence" value="ECO:0007669"/>
    <property type="project" value="TreeGrafter"/>
</dbReference>
<dbReference type="Proteomes" id="UP000615687">
    <property type="component" value="Unassembled WGS sequence"/>
</dbReference>
<evidence type="ECO:0000313" key="6">
    <source>
        <dbReference type="Proteomes" id="UP000615687"/>
    </source>
</evidence>
<gene>
    <name evidence="2 4" type="primary">apaG</name>
    <name evidence="5" type="ORF">DYI23_13305</name>
    <name evidence="4" type="ORF">IG617_16225</name>
</gene>